<evidence type="ECO:0000313" key="4">
    <source>
        <dbReference type="EMBL" id="GAA52661.1"/>
    </source>
</evidence>
<dbReference type="Pfam" id="PF26215">
    <property type="entry name" value="HTH_animal"/>
    <property type="match status" value="1"/>
</dbReference>
<reference evidence="4" key="1">
    <citation type="journal article" date="2011" name="Genome Biol.">
        <title>The draft genome of the carcinogenic human liver fluke Clonorchis sinensis.</title>
        <authorList>
            <person name="Wang X."/>
            <person name="Chen W."/>
            <person name="Huang Y."/>
            <person name="Sun J."/>
            <person name="Men J."/>
            <person name="Liu H."/>
            <person name="Luo F."/>
            <person name="Guo L."/>
            <person name="Lv X."/>
            <person name="Deng C."/>
            <person name="Zhou C."/>
            <person name="Fan Y."/>
            <person name="Li X."/>
            <person name="Huang L."/>
            <person name="Hu Y."/>
            <person name="Liang C."/>
            <person name="Hu X."/>
            <person name="Xu J."/>
            <person name="Yu X."/>
        </authorList>
    </citation>
    <scope>NUCLEOTIDE SEQUENCE [LARGE SCALE GENOMIC DNA]</scope>
    <source>
        <strain evidence="4">Henan</strain>
    </source>
</reference>
<dbReference type="GO" id="GO:0005737">
    <property type="term" value="C:cytoplasm"/>
    <property type="evidence" value="ECO:0007669"/>
    <property type="project" value="TreeGrafter"/>
</dbReference>
<feature type="non-terminal residue" evidence="4">
    <location>
        <position position="806"/>
    </location>
</feature>
<gene>
    <name evidence="4" type="ORF">CLF_108533</name>
</gene>
<dbReference type="PANTHER" id="PTHR11740:SF0">
    <property type="entry name" value="CASEIN KINASE II SUBUNIT BETA"/>
    <property type="match status" value="1"/>
</dbReference>
<organism evidence="4 5">
    <name type="scientific">Clonorchis sinensis</name>
    <name type="common">Chinese liver fluke</name>
    <dbReference type="NCBI Taxonomy" id="79923"/>
    <lineage>
        <taxon>Eukaryota</taxon>
        <taxon>Metazoa</taxon>
        <taxon>Spiralia</taxon>
        <taxon>Lophotrochozoa</taxon>
        <taxon>Platyhelminthes</taxon>
        <taxon>Trematoda</taxon>
        <taxon>Digenea</taxon>
        <taxon>Opisthorchiida</taxon>
        <taxon>Opisthorchiata</taxon>
        <taxon>Opisthorchiidae</taxon>
        <taxon>Clonorchis</taxon>
    </lineage>
</organism>
<dbReference type="InterPro" id="IPR035991">
    <property type="entry name" value="Casein_kinase_II_beta-like"/>
</dbReference>
<dbReference type="PANTHER" id="PTHR11740">
    <property type="entry name" value="CASEIN KINASE II SUBUNIT BETA"/>
    <property type="match status" value="1"/>
</dbReference>
<evidence type="ECO:0000256" key="1">
    <source>
        <dbReference type="ARBA" id="ARBA00006941"/>
    </source>
</evidence>
<reference key="2">
    <citation type="submission" date="2011-10" db="EMBL/GenBank/DDBJ databases">
        <title>The genome and transcriptome sequence of Clonorchis sinensis provide insights into the carcinogenic liver fluke.</title>
        <authorList>
            <person name="Wang X."/>
            <person name="Huang Y."/>
            <person name="Chen W."/>
            <person name="Liu H."/>
            <person name="Guo L."/>
            <person name="Chen Y."/>
            <person name="Luo F."/>
            <person name="Zhou W."/>
            <person name="Sun J."/>
            <person name="Mao Q."/>
            <person name="Liang P."/>
            <person name="Zhou C."/>
            <person name="Tian Y."/>
            <person name="Men J."/>
            <person name="Lv X."/>
            <person name="Huang L."/>
            <person name="Zhou J."/>
            <person name="Hu Y."/>
            <person name="Li R."/>
            <person name="Zhang F."/>
            <person name="Lei H."/>
            <person name="Li X."/>
            <person name="Hu X."/>
            <person name="Liang C."/>
            <person name="Xu J."/>
            <person name="Wu Z."/>
            <person name="Yu X."/>
        </authorList>
    </citation>
    <scope>NUCLEOTIDE SEQUENCE</scope>
    <source>
        <strain>Henan</strain>
    </source>
</reference>
<keyword evidence="4" id="KW-0808">Transferase</keyword>
<dbReference type="Gene3D" id="2.20.25.20">
    <property type="match status" value="1"/>
</dbReference>
<feature type="domain" description="Helix-turn-helix" evidence="3">
    <location>
        <begin position="657"/>
        <end position="713"/>
    </location>
</feature>
<evidence type="ECO:0000256" key="2">
    <source>
        <dbReference type="RuleBase" id="RU361268"/>
    </source>
</evidence>
<dbReference type="GO" id="GO:0016301">
    <property type="term" value="F:kinase activity"/>
    <property type="evidence" value="ECO:0007669"/>
    <property type="project" value="UniProtKB-KW"/>
</dbReference>
<dbReference type="InterPro" id="IPR016149">
    <property type="entry name" value="Casein_kin_II_reg-sub_N"/>
</dbReference>
<dbReference type="SUPFAM" id="SSF57798">
    <property type="entry name" value="Casein kinase II beta subunit"/>
    <property type="match status" value="1"/>
</dbReference>
<sequence length="806" mass="92543">MSIFRVILLEKLDRLTLSRVATRFRARRPAKNPYHSAAIEVFLVVYQCNNDIFCNVIYPSIGYDHIFGLQYIALVRRSNKLGISLREHARCKYAGTKRRVYYSTNLSLSNYVSDRKRLSSSGRTGGDCCTCLRYLKDSCSHHSRLNSRPFLAHCSVCRIDTGRSMANSACTAIGRKHQSNIANALSTRPSRWTGMKRPHLLHNEDKLNYTMHDRGARKSSSSVSKLNNVDIPIRAFVKFGSLKPISSDRYECRSKRRKINTIVVTPNRRVAFTMTELKSQTWDSSNFQKEYAGFVCCTVRGLRRNVKQIIYHLPPITRSYFIENLNAGFFYPVELRKSQNIFLAGEFYMNLWTIIDMLTPQVGSQQENIRNPRVSTERHHRTIIELFRSYTPRNQFKFRGRTSFFWTQSCGSSSRIPIASAIDTSLDHTSRDRFRDQFKFRGRTSFFWTQSCGSSSRIPIASAIDTSLDHTSRDRFREVPEYGEALDMTLDLETDPSDNQENTDLVAQAAEMLYGLIHARYILTSRSICVMMAKCQQGDFGCCPRVYCESQPRLPIGLSGVPGEAVVKIYCPRCQDMCSPKSTRHHHTDGAYFGTGFPHMLFLVHPDYRPPGLSFNVGGCRKGEENRQLIFIDVNVKRKTDGTIGRKVHRKQTWKFQYIHFDSNVPLQQKRNLIRCLTETAMKIFSPDCLEEKLKCLGRTVLQDGYPESFVLKPMESFKPKPTQCSAGKKPVYMRLPFKGDSVDELITRRYLSDKLREHNLVSLSGSWKKPCSSATASHLAETSHFNDKEQAFTVIYRVPLNRSRL</sequence>
<dbReference type="EMBL" id="DF143331">
    <property type="protein sequence ID" value="GAA52661.1"/>
    <property type="molecule type" value="Genomic_DNA"/>
</dbReference>
<accession>G7YI78</accession>
<proteinExistence type="inferred from homology"/>
<evidence type="ECO:0000259" key="3">
    <source>
        <dbReference type="Pfam" id="PF26215"/>
    </source>
</evidence>
<name>G7YI78_CLOSI</name>
<dbReference type="Gene3D" id="1.10.1820.10">
    <property type="entry name" value="protein kinase ck2 holoenzyme, chain C, domain 1"/>
    <property type="match status" value="1"/>
</dbReference>
<evidence type="ECO:0000313" key="5">
    <source>
        <dbReference type="Proteomes" id="UP000008909"/>
    </source>
</evidence>
<dbReference type="InterPro" id="IPR058912">
    <property type="entry name" value="HTH_animal"/>
</dbReference>
<keyword evidence="4" id="KW-0418">Kinase</keyword>
<dbReference type="PROSITE" id="PS01101">
    <property type="entry name" value="CK2_BETA"/>
    <property type="match status" value="1"/>
</dbReference>
<dbReference type="Pfam" id="PF01214">
    <property type="entry name" value="CK_II_beta"/>
    <property type="match status" value="1"/>
</dbReference>
<dbReference type="FunFam" id="2.20.25.20:FF:000002">
    <property type="entry name" value="Casein kinase II subunit beta"/>
    <property type="match status" value="1"/>
</dbReference>
<comment type="similarity">
    <text evidence="1 2">Belongs to the casein kinase 2 subunit beta family.</text>
</comment>
<keyword evidence="5" id="KW-1185">Reference proteome</keyword>
<dbReference type="SMART" id="SM01085">
    <property type="entry name" value="CK_II_beta"/>
    <property type="match status" value="1"/>
</dbReference>
<dbReference type="GO" id="GO:0019887">
    <property type="term" value="F:protein kinase regulator activity"/>
    <property type="evidence" value="ECO:0007669"/>
    <property type="project" value="InterPro"/>
</dbReference>
<dbReference type="PRINTS" id="PR00472">
    <property type="entry name" value="CASNKINASEII"/>
</dbReference>
<dbReference type="GO" id="GO:0005956">
    <property type="term" value="C:protein kinase CK2 complex"/>
    <property type="evidence" value="ECO:0007669"/>
    <property type="project" value="UniProtKB-UniRule"/>
</dbReference>
<dbReference type="Proteomes" id="UP000008909">
    <property type="component" value="Unassembled WGS sequence"/>
</dbReference>
<dbReference type="AlphaFoldDB" id="G7YI78"/>
<protein>
    <recommendedName>
        <fullName evidence="2">Casein kinase II subunit beta</fullName>
        <shortName evidence="2">CK II beta</shortName>
    </recommendedName>
</protein>
<comment type="subunit">
    <text evidence="2">Tetramer of two alpha and two beta subunits.</text>
</comment>
<dbReference type="InterPro" id="IPR000704">
    <property type="entry name" value="Casein_kinase_II_reg-sub"/>
</dbReference>